<name>A0A3E2TH72_9FIRM</name>
<dbReference type="AlphaFoldDB" id="A0A3E2TH72"/>
<protein>
    <submittedName>
        <fullName evidence="1">Uncharacterized protein</fullName>
    </submittedName>
</protein>
<dbReference type="EMBL" id="QVEP01000043">
    <property type="protein sequence ID" value="RGB75764.1"/>
    <property type="molecule type" value="Genomic_DNA"/>
</dbReference>
<reference evidence="1 2" key="1">
    <citation type="submission" date="2018-08" db="EMBL/GenBank/DDBJ databases">
        <title>A genome reference for cultivated species of the human gut microbiota.</title>
        <authorList>
            <person name="Zou Y."/>
            <person name="Xue W."/>
            <person name="Luo G."/>
        </authorList>
    </citation>
    <scope>NUCLEOTIDE SEQUENCE [LARGE SCALE GENOMIC DNA]</scope>
    <source>
        <strain evidence="1 2">AF45-17</strain>
    </source>
</reference>
<proteinExistence type="predicted"/>
<organism evidence="1 2">
    <name type="scientific">Coprococcus catus</name>
    <dbReference type="NCBI Taxonomy" id="116085"/>
    <lineage>
        <taxon>Bacteria</taxon>
        <taxon>Bacillati</taxon>
        <taxon>Bacillota</taxon>
        <taxon>Clostridia</taxon>
        <taxon>Lachnospirales</taxon>
        <taxon>Lachnospiraceae</taxon>
        <taxon>Coprococcus</taxon>
    </lineage>
</organism>
<sequence length="70" mass="8141">MHRRFQGEEIPRASIYAYAESEHHPSLIVREGELQRACELERIARRAIDANPNSRFGSVEEIYDEIVKAE</sequence>
<comment type="caution">
    <text evidence="1">The sequence shown here is derived from an EMBL/GenBank/DDBJ whole genome shotgun (WGS) entry which is preliminary data.</text>
</comment>
<accession>A0A3E2TH72</accession>
<dbReference type="Proteomes" id="UP000260773">
    <property type="component" value="Unassembled WGS sequence"/>
</dbReference>
<evidence type="ECO:0000313" key="1">
    <source>
        <dbReference type="EMBL" id="RGB75764.1"/>
    </source>
</evidence>
<evidence type="ECO:0000313" key="2">
    <source>
        <dbReference type="Proteomes" id="UP000260773"/>
    </source>
</evidence>
<dbReference type="RefSeq" id="WP_015513170.1">
    <property type="nucleotide sequence ID" value="NZ_JAQDKA010000026.1"/>
</dbReference>
<gene>
    <name evidence="1" type="ORF">DW070_13735</name>
</gene>